<proteinExistence type="predicted"/>
<dbReference type="PANTHER" id="PTHR43852:SF2">
    <property type="entry name" value="PROTEIN ADENYLYLTRANSFERASE MNTA"/>
    <property type="match status" value="1"/>
</dbReference>
<dbReference type="EMBL" id="RRCH01000004">
    <property type="protein sequence ID" value="RRJ33101.1"/>
    <property type="molecule type" value="Genomic_DNA"/>
</dbReference>
<comment type="caution">
    <text evidence="2">The sequence shown here is derived from an EMBL/GenBank/DDBJ whole genome shotgun (WGS) entry which is preliminary data.</text>
</comment>
<evidence type="ECO:0000313" key="3">
    <source>
        <dbReference type="Proteomes" id="UP000282322"/>
    </source>
</evidence>
<gene>
    <name evidence="2" type="ORF">EIK79_03485</name>
</gene>
<dbReference type="PANTHER" id="PTHR43852">
    <property type="entry name" value="NUCLEOTIDYLTRANSFERASE"/>
    <property type="match status" value="1"/>
</dbReference>
<organism evidence="2 3">
    <name type="scientific">Halocatena pleomorpha</name>
    <dbReference type="NCBI Taxonomy" id="1785090"/>
    <lineage>
        <taxon>Archaea</taxon>
        <taxon>Methanobacteriati</taxon>
        <taxon>Methanobacteriota</taxon>
        <taxon>Stenosarchaea group</taxon>
        <taxon>Halobacteria</taxon>
        <taxon>Halobacteriales</taxon>
        <taxon>Natronomonadaceae</taxon>
        <taxon>Halocatena</taxon>
    </lineage>
</organism>
<dbReference type="SUPFAM" id="SSF81301">
    <property type="entry name" value="Nucleotidyltransferase"/>
    <property type="match status" value="1"/>
</dbReference>
<accession>A0A3P3RHZ7</accession>
<reference evidence="2 3" key="1">
    <citation type="submission" date="2018-11" db="EMBL/GenBank/DDBJ databases">
        <title>Taxonoimc description of Halomarina strain SPP-AMP-1.</title>
        <authorList>
            <person name="Pal Y."/>
            <person name="Srinivasana K."/>
            <person name="Verma A."/>
            <person name="Kumar P."/>
        </authorList>
    </citation>
    <scope>NUCLEOTIDE SEQUENCE [LARGE SCALE GENOMIC DNA]</scope>
    <source>
        <strain evidence="2 3">SPP-AMP-1</strain>
    </source>
</reference>
<dbReference type="Gene3D" id="3.30.460.10">
    <property type="entry name" value="Beta Polymerase, domain 2"/>
    <property type="match status" value="1"/>
</dbReference>
<protein>
    <submittedName>
        <fullName evidence="2">Nucleotidyltransferase domain-containing protein</fullName>
    </submittedName>
</protein>
<keyword evidence="3" id="KW-1185">Reference proteome</keyword>
<evidence type="ECO:0000313" key="2">
    <source>
        <dbReference type="EMBL" id="RRJ33101.1"/>
    </source>
</evidence>
<name>A0A3P3RHZ7_9EURY</name>
<dbReference type="InterPro" id="IPR052930">
    <property type="entry name" value="TA_antitoxin_MntA"/>
</dbReference>
<dbReference type="CDD" id="cd05403">
    <property type="entry name" value="NT_KNTase_like"/>
    <property type="match status" value="1"/>
</dbReference>
<evidence type="ECO:0000259" key="1">
    <source>
        <dbReference type="Pfam" id="PF18765"/>
    </source>
</evidence>
<dbReference type="AlphaFoldDB" id="A0A3P3RHZ7"/>
<dbReference type="RefSeq" id="WP_124953759.1">
    <property type="nucleotide sequence ID" value="NZ_RRCH01000004.1"/>
</dbReference>
<dbReference type="Proteomes" id="UP000282322">
    <property type="component" value="Unassembled WGS sequence"/>
</dbReference>
<dbReference type="InterPro" id="IPR043519">
    <property type="entry name" value="NT_sf"/>
</dbReference>
<dbReference type="OrthoDB" id="61846at2157"/>
<dbReference type="InterPro" id="IPR041633">
    <property type="entry name" value="Polbeta"/>
</dbReference>
<sequence length="144" mass="16393">MSNTPEPVRDDIDIGGMRDYLARTDIDFALLFGSAARGRASDSSDVDVALRFPRSLDDHERFRRRNRIDAELQQYADTFVDVSDIDTLPIAVASAAVRNGRLIVGTEDAVTQYRKRVTRQYEATEKERKQERKAFIDRIARGDV</sequence>
<dbReference type="NCBIfam" id="NF047752">
    <property type="entry name" value="MntA_antitoxin"/>
    <property type="match status" value="1"/>
</dbReference>
<dbReference type="Pfam" id="PF18765">
    <property type="entry name" value="Polbeta"/>
    <property type="match status" value="1"/>
</dbReference>
<feature type="domain" description="Polymerase beta nucleotidyltransferase" evidence="1">
    <location>
        <begin position="20"/>
        <end position="107"/>
    </location>
</feature>